<dbReference type="AlphaFoldDB" id="A0A1B8U5G9"/>
<evidence type="ECO:0008006" key="4">
    <source>
        <dbReference type="Google" id="ProtNLM"/>
    </source>
</evidence>
<dbReference type="SUPFAM" id="SSF52317">
    <property type="entry name" value="Class I glutamine amidotransferase-like"/>
    <property type="match status" value="1"/>
</dbReference>
<sequence>MFLLILLLINPNIEKTNFTNIKPVLSFLVDNSNSVSFFKEDNNVEVFIKELESNKVINNKFDVQKFSFADDLQVLDSLSFAKNQTNISDAILGVNELQNDKISPIVLISDGNQTIGQDYEFINAKQPIYPIVIGDTTKYVDVKISQLNVNKYSYIKNKFPVEVILNYEGSKNVTAQFSIFSKGKTVFRKNVRFSDSKKSATVTANLTSTKEGLQYYTASISKIENEKNIKNNSKSFSVEVIDEQTKVLLLTSVLHPDLGVFKKAIESNKQRSVDIVNIENFNNKLYDYQLIILYQLNDKFNDVLSRIKQNNSNYLFVSGANTDWNFINQKQLGFRKNAINETENYGAVFNDGFLTFLQEDIGFDNYPPLMDKFGEVNISKEHQTLLYQNMNGLETQQPLLATFDINNQKSGILFGEGIWRWRANSFLNTNSFEDFDKFIGNIVQFLASNKKRNRLEVDAESLYPANSTIKISAFYTDKNYQFDPRASLEITLTNTSTNAITKVPFSLVNNAFKTEIENLNPGDYTYQVTVLGQNISKNGRFKITDYNIEEQFTNANIQKLQKLADKTGGRLFYKNQVDEITKELLANESFYTVQKSTKKQVNLIDWQWILFLIIALLTAEWFLRKYFGKI</sequence>
<protein>
    <recommendedName>
        <fullName evidence="4">VWA domain-containing protein</fullName>
    </recommendedName>
</protein>
<dbReference type="KEGG" id="prn:BW723_15245"/>
<keyword evidence="1" id="KW-0812">Transmembrane</keyword>
<comment type="caution">
    <text evidence="2">The sequence shown here is derived from an EMBL/GenBank/DDBJ whole genome shotgun (WGS) entry which is preliminary data.</text>
</comment>
<proteinExistence type="predicted"/>
<dbReference type="EMBL" id="LSFL01000009">
    <property type="protein sequence ID" value="OBY67110.1"/>
    <property type="molecule type" value="Genomic_DNA"/>
</dbReference>
<dbReference type="InterPro" id="IPR036465">
    <property type="entry name" value="vWFA_dom_sf"/>
</dbReference>
<dbReference type="InterPro" id="IPR029062">
    <property type="entry name" value="Class_I_gatase-like"/>
</dbReference>
<dbReference type="Proteomes" id="UP000092612">
    <property type="component" value="Unassembled WGS sequence"/>
</dbReference>
<evidence type="ECO:0000313" key="2">
    <source>
        <dbReference type="EMBL" id="OBY67110.1"/>
    </source>
</evidence>
<dbReference type="STRING" id="996801.BW723_15245"/>
<gene>
    <name evidence="2" type="ORF">LPB301_04545</name>
</gene>
<reference evidence="3" key="1">
    <citation type="submission" date="2016-02" db="EMBL/GenBank/DDBJ databases">
        <title>Paenibacillus sp. LPB0068, isolated from Crassostrea gigas.</title>
        <authorList>
            <person name="Shin S.-K."/>
            <person name="Yi H."/>
        </authorList>
    </citation>
    <scope>NUCLEOTIDE SEQUENCE [LARGE SCALE GENOMIC DNA]</scope>
    <source>
        <strain evidence="3">KCTC 23969</strain>
    </source>
</reference>
<name>A0A1B8U5G9_9FLAO</name>
<dbReference type="OrthoDB" id="9763076at2"/>
<keyword evidence="3" id="KW-1185">Reference proteome</keyword>
<accession>A0A1B8U5G9</accession>
<evidence type="ECO:0000313" key="3">
    <source>
        <dbReference type="Proteomes" id="UP000092612"/>
    </source>
</evidence>
<evidence type="ECO:0000256" key="1">
    <source>
        <dbReference type="SAM" id="Phobius"/>
    </source>
</evidence>
<keyword evidence="1" id="KW-0472">Membrane</keyword>
<feature type="transmembrane region" description="Helical" evidence="1">
    <location>
        <begin position="606"/>
        <end position="623"/>
    </location>
</feature>
<dbReference type="SUPFAM" id="SSF53300">
    <property type="entry name" value="vWA-like"/>
    <property type="match status" value="1"/>
</dbReference>
<dbReference type="PANTHER" id="PTHR37947:SF1">
    <property type="entry name" value="BLL2462 PROTEIN"/>
    <property type="match status" value="1"/>
</dbReference>
<organism evidence="2 3">
    <name type="scientific">Polaribacter reichenbachii</name>
    <dbReference type="NCBI Taxonomy" id="996801"/>
    <lineage>
        <taxon>Bacteria</taxon>
        <taxon>Pseudomonadati</taxon>
        <taxon>Bacteroidota</taxon>
        <taxon>Flavobacteriia</taxon>
        <taxon>Flavobacteriales</taxon>
        <taxon>Flavobacteriaceae</taxon>
    </lineage>
</organism>
<keyword evidence="1" id="KW-1133">Transmembrane helix</keyword>
<dbReference type="PANTHER" id="PTHR37947">
    <property type="entry name" value="BLL2462 PROTEIN"/>
    <property type="match status" value="1"/>
</dbReference>